<evidence type="ECO:0000256" key="4">
    <source>
        <dbReference type="ARBA" id="ARBA00022597"/>
    </source>
</evidence>
<dbReference type="InterPro" id="IPR001020">
    <property type="entry name" value="PTS_HPr_His_P_site"/>
</dbReference>
<proteinExistence type="predicted"/>
<evidence type="ECO:0000259" key="6">
    <source>
        <dbReference type="PROSITE" id="PS51350"/>
    </source>
</evidence>
<dbReference type="PANTHER" id="PTHR33705">
    <property type="entry name" value="PHOSPHOCARRIER PROTEIN HPR"/>
    <property type="match status" value="1"/>
</dbReference>
<evidence type="ECO:0000256" key="3">
    <source>
        <dbReference type="ARBA" id="ARBA00022448"/>
    </source>
</evidence>
<keyword evidence="10" id="KW-1185">Reference proteome</keyword>
<dbReference type="PROSITE" id="PS51350">
    <property type="entry name" value="PTS_HPR_DOM"/>
    <property type="match status" value="1"/>
</dbReference>
<dbReference type="SUPFAM" id="SSF55594">
    <property type="entry name" value="HPr-like"/>
    <property type="match status" value="1"/>
</dbReference>
<feature type="domain" description="HPr" evidence="6">
    <location>
        <begin position="1"/>
        <end position="81"/>
    </location>
</feature>
<dbReference type="RefSeq" id="WP_101578681.1">
    <property type="nucleotide sequence ID" value="NZ_PGVA01000045.1"/>
</dbReference>
<evidence type="ECO:0000313" key="8">
    <source>
        <dbReference type="EMBL" id="PLR89106.1"/>
    </source>
</evidence>
<dbReference type="Proteomes" id="UP000235114">
    <property type="component" value="Unassembled WGS sequence"/>
</dbReference>
<evidence type="ECO:0000256" key="5">
    <source>
        <dbReference type="ARBA" id="ARBA00033055"/>
    </source>
</evidence>
<dbReference type="Pfam" id="PF00381">
    <property type="entry name" value="PTS-HPr"/>
    <property type="match status" value="1"/>
</dbReference>
<evidence type="ECO:0000313" key="9">
    <source>
        <dbReference type="Proteomes" id="UP000234951"/>
    </source>
</evidence>
<dbReference type="OrthoDB" id="9809047at2"/>
<dbReference type="EMBL" id="PGVD01000086">
    <property type="protein sequence ID" value="PLR89106.1"/>
    <property type="molecule type" value="Genomic_DNA"/>
</dbReference>
<dbReference type="InterPro" id="IPR000032">
    <property type="entry name" value="HPr-like"/>
</dbReference>
<keyword evidence="4" id="KW-0762">Sugar transport</keyword>
<evidence type="ECO:0000256" key="2">
    <source>
        <dbReference type="ARBA" id="ARBA00020422"/>
    </source>
</evidence>
<reference evidence="7 9" key="1">
    <citation type="submission" date="2017-11" db="EMBL/GenBank/DDBJ databases">
        <title>Comparitive Functional Genomics of Dry Heat Resistant strains isolated from the Viking Spacecraft.</title>
        <authorList>
            <person name="Seuylemezian A."/>
            <person name="Cooper K."/>
            <person name="Vaishampayan P."/>
        </authorList>
    </citation>
    <scope>NUCLEOTIDE SEQUENCE [LARGE SCALE GENOMIC DNA]</scope>
    <source>
        <strain evidence="7 9">M4.6</strain>
    </source>
</reference>
<organism evidence="7 9">
    <name type="scientific">Bacillus canaveralius</name>
    <dbReference type="NCBI Taxonomy" id="1403243"/>
    <lineage>
        <taxon>Bacteria</taxon>
        <taxon>Bacillati</taxon>
        <taxon>Bacillota</taxon>
        <taxon>Bacilli</taxon>
        <taxon>Bacillales</taxon>
        <taxon>Bacillaceae</taxon>
        <taxon>Bacillus</taxon>
    </lineage>
</organism>
<dbReference type="InterPro" id="IPR035895">
    <property type="entry name" value="HPr-like_sf"/>
</dbReference>
<dbReference type="InterPro" id="IPR050399">
    <property type="entry name" value="HPr"/>
</dbReference>
<keyword evidence="3" id="KW-0813">Transport</keyword>
<gene>
    <name evidence="7" type="ORF">CU635_17550</name>
    <name evidence="8" type="ORF">CVD25_21700</name>
</gene>
<dbReference type="PRINTS" id="PR00107">
    <property type="entry name" value="PHOSPHOCPHPR"/>
</dbReference>
<dbReference type="Proteomes" id="UP000234951">
    <property type="component" value="Unassembled WGS sequence"/>
</dbReference>
<dbReference type="AlphaFoldDB" id="A0A2N5GI95"/>
<dbReference type="NCBIfam" id="TIGR01003">
    <property type="entry name" value="PTS_HPr_family"/>
    <property type="match status" value="1"/>
</dbReference>
<evidence type="ECO:0000313" key="7">
    <source>
        <dbReference type="EMBL" id="PLR80689.1"/>
    </source>
</evidence>
<dbReference type="EMBL" id="PGVA01000045">
    <property type="protein sequence ID" value="PLR80689.1"/>
    <property type="molecule type" value="Genomic_DNA"/>
</dbReference>
<reference evidence="8 10" key="2">
    <citation type="submission" date="2017-12" db="EMBL/GenBank/DDBJ databases">
        <title>Comparative Functional Genomics of Dry Heat Resistant strains isolated from the Viking Spacecraft.</title>
        <authorList>
            <person name="Seuylemezian A."/>
            <person name="Cooper K."/>
            <person name="Vaishampayan P."/>
        </authorList>
    </citation>
    <scope>NUCLEOTIDE SEQUENCE [LARGE SCALE GENOMIC DNA]</scope>
    <source>
        <strain evidence="8 10">ATCC 29669</strain>
    </source>
</reference>
<dbReference type="Gene3D" id="3.30.1340.10">
    <property type="entry name" value="HPr-like"/>
    <property type="match status" value="1"/>
</dbReference>
<evidence type="ECO:0000313" key="10">
    <source>
        <dbReference type="Proteomes" id="UP000235114"/>
    </source>
</evidence>
<protein>
    <recommendedName>
        <fullName evidence="2">Phosphocarrier protein HPr</fullName>
    </recommendedName>
    <alternativeName>
        <fullName evidence="5">Histidine-containing protein</fullName>
    </alternativeName>
</protein>
<comment type="function">
    <text evidence="1">General (non sugar-specific) component of the phosphoenolpyruvate-dependent sugar phosphotransferase system (sugar PTS). This major carbohydrate active-transport system catalyzes the phosphorylation of incoming sugar substrates concomitantly with their translocation across the cell membrane. The phosphoryl group from phosphoenolpyruvate (PEP) is transferred to the phosphoryl carrier protein HPr by enzyme I. Phospho-HPr then transfers it to the PTS EIIA domain.</text>
</comment>
<dbReference type="CDD" id="cd00367">
    <property type="entry name" value="PTS-HPr_like"/>
    <property type="match status" value="1"/>
</dbReference>
<comment type="caution">
    <text evidence="7">The sequence shown here is derived from an EMBL/GenBank/DDBJ whole genome shotgun (WGS) entry which is preliminary data.</text>
</comment>
<name>A0A2N5GI95_9BACI</name>
<accession>A0A2N5GI95</accession>
<sequence>MIEREITVTIDKGLHARPAADLVKTLNGFESKVDFFAGAKQFNPKSVLSMMTASIKQGQTIRVVAEGSDEREVIDWLTKFL</sequence>
<dbReference type="PANTHER" id="PTHR33705:SF1">
    <property type="entry name" value="PHOSPHOCARRIER PROTEIN HPR"/>
    <property type="match status" value="1"/>
</dbReference>
<dbReference type="PROSITE" id="PS00369">
    <property type="entry name" value="PTS_HPR_HIS"/>
    <property type="match status" value="1"/>
</dbReference>
<evidence type="ECO:0000256" key="1">
    <source>
        <dbReference type="ARBA" id="ARBA00003681"/>
    </source>
</evidence>